<reference evidence="3" key="1">
    <citation type="journal article" date="2020" name="Stud. Mycol.">
        <title>101 Dothideomycetes genomes: a test case for predicting lifestyles and emergence of pathogens.</title>
        <authorList>
            <person name="Haridas S."/>
            <person name="Albert R."/>
            <person name="Binder M."/>
            <person name="Bloem J."/>
            <person name="Labutti K."/>
            <person name="Salamov A."/>
            <person name="Andreopoulos B."/>
            <person name="Baker S."/>
            <person name="Barry K."/>
            <person name="Bills G."/>
            <person name="Bluhm B."/>
            <person name="Cannon C."/>
            <person name="Castanera R."/>
            <person name="Culley D."/>
            <person name="Daum C."/>
            <person name="Ezra D."/>
            <person name="Gonzalez J."/>
            <person name="Henrissat B."/>
            <person name="Kuo A."/>
            <person name="Liang C."/>
            <person name="Lipzen A."/>
            <person name="Lutzoni F."/>
            <person name="Magnuson J."/>
            <person name="Mondo S."/>
            <person name="Nolan M."/>
            <person name="Ohm R."/>
            <person name="Pangilinan J."/>
            <person name="Park H.-J."/>
            <person name="Ramirez L."/>
            <person name="Alfaro M."/>
            <person name="Sun H."/>
            <person name="Tritt A."/>
            <person name="Yoshinaga Y."/>
            <person name="Zwiers L.-H."/>
            <person name="Turgeon B."/>
            <person name="Goodwin S."/>
            <person name="Spatafora J."/>
            <person name="Crous P."/>
            <person name="Grigoriev I."/>
        </authorList>
    </citation>
    <scope>NUCLEOTIDE SEQUENCE</scope>
    <source>
        <strain evidence="3">CBS 115976</strain>
    </source>
</reference>
<organism evidence="3 4">
    <name type="scientific">Microthyrium microscopicum</name>
    <dbReference type="NCBI Taxonomy" id="703497"/>
    <lineage>
        <taxon>Eukaryota</taxon>
        <taxon>Fungi</taxon>
        <taxon>Dikarya</taxon>
        <taxon>Ascomycota</taxon>
        <taxon>Pezizomycotina</taxon>
        <taxon>Dothideomycetes</taxon>
        <taxon>Dothideomycetes incertae sedis</taxon>
        <taxon>Microthyriales</taxon>
        <taxon>Microthyriaceae</taxon>
        <taxon>Microthyrium</taxon>
    </lineage>
</organism>
<evidence type="ECO:0000259" key="2">
    <source>
        <dbReference type="Pfam" id="PF01871"/>
    </source>
</evidence>
<dbReference type="InterPro" id="IPR036071">
    <property type="entry name" value="AMMECR1_dom_sf"/>
</dbReference>
<dbReference type="InterPro" id="IPR002733">
    <property type="entry name" value="AMMECR1_domain"/>
</dbReference>
<dbReference type="InterPro" id="IPR023473">
    <property type="entry name" value="AMMECR1"/>
</dbReference>
<name>A0A6A6TW67_9PEZI</name>
<dbReference type="Pfam" id="PF01871">
    <property type="entry name" value="AMMECR1"/>
    <property type="match status" value="1"/>
</dbReference>
<proteinExistence type="predicted"/>
<evidence type="ECO:0000313" key="3">
    <source>
        <dbReference type="EMBL" id="KAF2664345.1"/>
    </source>
</evidence>
<protein>
    <recommendedName>
        <fullName evidence="2">AMMECR1 domain-containing protein</fullName>
    </recommendedName>
</protein>
<dbReference type="Gene3D" id="3.30.700.20">
    <property type="entry name" value="Hypothetical protein ph0010, domain 1"/>
    <property type="match status" value="1"/>
</dbReference>
<evidence type="ECO:0000313" key="4">
    <source>
        <dbReference type="Proteomes" id="UP000799302"/>
    </source>
</evidence>
<dbReference type="PANTHER" id="PTHR13016">
    <property type="entry name" value="AMMECR1 HOMOLOG"/>
    <property type="match status" value="1"/>
</dbReference>
<evidence type="ECO:0000256" key="1">
    <source>
        <dbReference type="SAM" id="MobiDB-lite"/>
    </source>
</evidence>
<dbReference type="EMBL" id="MU004243">
    <property type="protein sequence ID" value="KAF2664345.1"/>
    <property type="molecule type" value="Genomic_DNA"/>
</dbReference>
<dbReference type="AlphaFoldDB" id="A0A6A6TW67"/>
<dbReference type="PANTHER" id="PTHR13016:SF0">
    <property type="entry name" value="AMME SYNDROME CANDIDATE GENE 1 PROTEIN"/>
    <property type="match status" value="1"/>
</dbReference>
<dbReference type="InterPro" id="IPR027485">
    <property type="entry name" value="AMMECR1_N"/>
</dbReference>
<dbReference type="SUPFAM" id="SSF143447">
    <property type="entry name" value="AMMECR1-like"/>
    <property type="match status" value="1"/>
</dbReference>
<feature type="domain" description="AMMECR1" evidence="2">
    <location>
        <begin position="110"/>
        <end position="158"/>
    </location>
</feature>
<feature type="compositionally biased region" description="Low complexity" evidence="1">
    <location>
        <begin position="54"/>
        <end position="93"/>
    </location>
</feature>
<sequence length="159" mass="16774">MAYPVHCAYCFESISASFDKRKPPSLNSVEELWAEYETRDEPTSAGAPRLPAITRLAAPSSSSVSSAAPSASSSTPSLNTNASSATSVSSDSSGRGGLLGLAGRLTRSKRQGQGQTQKYPLFVTWDTKSRSGNKSLRGCIGTFEAQELEDGLLGYARTS</sequence>
<dbReference type="Proteomes" id="UP000799302">
    <property type="component" value="Unassembled WGS sequence"/>
</dbReference>
<accession>A0A6A6TW67</accession>
<feature type="region of interest" description="Disordered" evidence="1">
    <location>
        <begin position="36"/>
        <end position="116"/>
    </location>
</feature>
<keyword evidence="4" id="KW-1185">Reference proteome</keyword>
<dbReference type="OrthoDB" id="24630at2759"/>
<gene>
    <name evidence="3" type="ORF">BT63DRAFT_429842</name>
</gene>